<evidence type="ECO:0000259" key="1">
    <source>
        <dbReference type="Pfam" id="PF12728"/>
    </source>
</evidence>
<evidence type="ECO:0000313" key="3">
    <source>
        <dbReference type="Proteomes" id="UP000298642"/>
    </source>
</evidence>
<dbReference type="GO" id="GO:0003677">
    <property type="term" value="F:DNA binding"/>
    <property type="evidence" value="ECO:0007669"/>
    <property type="project" value="InterPro"/>
</dbReference>
<proteinExistence type="predicted"/>
<keyword evidence="3" id="KW-1185">Reference proteome</keyword>
<dbReference type="InterPro" id="IPR041657">
    <property type="entry name" value="HTH_17"/>
</dbReference>
<dbReference type="Proteomes" id="UP000298642">
    <property type="component" value="Chromosome"/>
</dbReference>
<dbReference type="RefSeq" id="WP_119311357.1">
    <property type="nucleotide sequence ID" value="NZ_CP034413.3"/>
</dbReference>
<dbReference type="KEGG" id="obj:EIO64_03535"/>
<reference evidence="3" key="1">
    <citation type="submission" date="2018-12" db="EMBL/GenBank/DDBJ databases">
        <title>Dusodibacter welbiota gen. nov., sp. nov., isolated from human faeces and emended description of the Oscillibacter genus.</title>
        <authorList>
            <person name="Le Roy T."/>
            <person name="Van der Smissen P."/>
            <person name="Delzenne N."/>
            <person name="Muccioli G."/>
            <person name="Collet J.F."/>
            <person name="Cani P.D."/>
        </authorList>
    </citation>
    <scope>NUCLEOTIDE SEQUENCE [LARGE SCALE GENOMIC DNA]</scope>
    <source>
        <strain evidence="3">J115</strain>
    </source>
</reference>
<evidence type="ECO:0000313" key="2">
    <source>
        <dbReference type="EMBL" id="QCI58415.1"/>
    </source>
</evidence>
<dbReference type="NCBIfam" id="TIGR01764">
    <property type="entry name" value="excise"/>
    <property type="match status" value="1"/>
</dbReference>
<dbReference type="GeneID" id="89523245"/>
<gene>
    <name evidence="2" type="ORF">EIO64_03535</name>
</gene>
<dbReference type="InterPro" id="IPR010093">
    <property type="entry name" value="SinI_DNA-bd"/>
</dbReference>
<name>A0A4D7AM63_9FIRM</name>
<sequence>MLEEYPDILTVEEACEALRMGYNAMYDLLNSGKLKGFRNGRVWRIPKLAIKEYILESARIKVKEERVR</sequence>
<accession>A0A4D7AM63</accession>
<organism evidence="2 3">
    <name type="scientific">Dysosmobacter welbionis</name>
    <dbReference type="NCBI Taxonomy" id="2093857"/>
    <lineage>
        <taxon>Bacteria</taxon>
        <taxon>Bacillati</taxon>
        <taxon>Bacillota</taxon>
        <taxon>Clostridia</taxon>
        <taxon>Eubacteriales</taxon>
        <taxon>Oscillospiraceae</taxon>
        <taxon>Dysosmobacter</taxon>
    </lineage>
</organism>
<dbReference type="AlphaFoldDB" id="A0A4D7AM63"/>
<protein>
    <submittedName>
        <fullName evidence="2">Helix-turn-helix domain-containing protein</fullName>
    </submittedName>
</protein>
<dbReference type="EMBL" id="CP034413">
    <property type="protein sequence ID" value="QCI58415.1"/>
    <property type="molecule type" value="Genomic_DNA"/>
</dbReference>
<feature type="domain" description="Helix-turn-helix" evidence="1">
    <location>
        <begin position="9"/>
        <end position="56"/>
    </location>
</feature>
<dbReference type="Pfam" id="PF12728">
    <property type="entry name" value="HTH_17"/>
    <property type="match status" value="1"/>
</dbReference>